<dbReference type="CDD" id="cd16913">
    <property type="entry name" value="YkuD_like"/>
    <property type="match status" value="1"/>
</dbReference>
<dbReference type="OrthoDB" id="5243103at2"/>
<dbReference type="Proteomes" id="UP000295578">
    <property type="component" value="Unassembled WGS sequence"/>
</dbReference>
<evidence type="ECO:0000259" key="8">
    <source>
        <dbReference type="PROSITE" id="PS52029"/>
    </source>
</evidence>
<dbReference type="Gene3D" id="2.40.440.10">
    <property type="entry name" value="L,D-transpeptidase catalytic domain-like"/>
    <property type="match status" value="1"/>
</dbReference>
<reference evidence="9 10" key="1">
    <citation type="submission" date="2019-03" db="EMBL/GenBank/DDBJ databases">
        <title>Draft genome sequences of novel Actinobacteria.</title>
        <authorList>
            <person name="Sahin N."/>
            <person name="Ay H."/>
            <person name="Saygin H."/>
        </authorList>
    </citation>
    <scope>NUCLEOTIDE SEQUENCE [LARGE SCALE GENOMIC DNA]</scope>
    <source>
        <strain evidence="9 10">DSM 45941</strain>
    </source>
</reference>
<dbReference type="Pfam" id="PF03734">
    <property type="entry name" value="YkuD"/>
    <property type="match status" value="1"/>
</dbReference>
<dbReference type="AlphaFoldDB" id="A0A4R4ZXW4"/>
<dbReference type="InterPro" id="IPR038063">
    <property type="entry name" value="Transpep_catalytic_dom"/>
</dbReference>
<dbReference type="GO" id="GO:0016740">
    <property type="term" value="F:transferase activity"/>
    <property type="evidence" value="ECO:0007669"/>
    <property type="project" value="UniProtKB-KW"/>
</dbReference>
<comment type="caution">
    <text evidence="9">The sequence shown here is derived from an EMBL/GenBank/DDBJ whole genome shotgun (WGS) entry which is preliminary data.</text>
</comment>
<evidence type="ECO:0000256" key="4">
    <source>
        <dbReference type="ARBA" id="ARBA00022984"/>
    </source>
</evidence>
<dbReference type="UniPathway" id="UPA00219"/>
<feature type="region of interest" description="Disordered" evidence="7">
    <location>
        <begin position="1"/>
        <end position="24"/>
    </location>
</feature>
<dbReference type="GO" id="GO:0071555">
    <property type="term" value="P:cell wall organization"/>
    <property type="evidence" value="ECO:0007669"/>
    <property type="project" value="UniProtKB-UniRule"/>
</dbReference>
<evidence type="ECO:0000256" key="6">
    <source>
        <dbReference type="PROSITE-ProRule" id="PRU01373"/>
    </source>
</evidence>
<protein>
    <submittedName>
        <fullName evidence="9">Murein L,D-transpeptidase</fullName>
    </submittedName>
</protein>
<keyword evidence="3 6" id="KW-0133">Cell shape</keyword>
<keyword evidence="5 6" id="KW-0961">Cell wall biogenesis/degradation</keyword>
<evidence type="ECO:0000256" key="1">
    <source>
        <dbReference type="ARBA" id="ARBA00004752"/>
    </source>
</evidence>
<sequence>MRRQRAQRRAGAPSGGSLGVFVSDEPPRAAGRTAAPALLLGAALLLTGCGGQDKGAHAGASPAGGTEKLPQATTYTTLNDLPRDAAPSAKGDGTVVHPNDTVPVSAKPGAPAMAELPSTQLKGPTWVPVLESRPGWRRVLLPSRPNGVTGWIPDSGLKAARSTSAIKVDLGDRKLTLTRAGRKVGTWPVAVGAPKTPTPTGRTFLLASLAPEKPTYSPLILPVGAHSATLDTFGGGPGTVAFHGWPSKSVFGKAVTHGCVRVPAGALKQLSKVPLGTSVQITD</sequence>
<name>A0A4R4ZXW4_9ACTN</name>
<comment type="pathway">
    <text evidence="1 6">Cell wall biogenesis; peptidoglycan biosynthesis.</text>
</comment>
<keyword evidence="4 6" id="KW-0573">Peptidoglycan synthesis</keyword>
<evidence type="ECO:0000256" key="7">
    <source>
        <dbReference type="SAM" id="MobiDB-lite"/>
    </source>
</evidence>
<keyword evidence="2" id="KW-0808">Transferase</keyword>
<dbReference type="PROSITE" id="PS52029">
    <property type="entry name" value="LD_TPASE"/>
    <property type="match status" value="1"/>
</dbReference>
<dbReference type="GO" id="GO:0008360">
    <property type="term" value="P:regulation of cell shape"/>
    <property type="evidence" value="ECO:0007669"/>
    <property type="project" value="UniProtKB-UniRule"/>
</dbReference>
<proteinExistence type="predicted"/>
<keyword evidence="10" id="KW-1185">Reference proteome</keyword>
<gene>
    <name evidence="9" type="ORF">E1293_42340</name>
</gene>
<feature type="active site" description="Nucleophile" evidence="6">
    <location>
        <position position="259"/>
    </location>
</feature>
<evidence type="ECO:0000313" key="10">
    <source>
        <dbReference type="Proteomes" id="UP000295578"/>
    </source>
</evidence>
<evidence type="ECO:0000313" key="9">
    <source>
        <dbReference type="EMBL" id="TDD63855.1"/>
    </source>
</evidence>
<dbReference type="GO" id="GO:0005576">
    <property type="term" value="C:extracellular region"/>
    <property type="evidence" value="ECO:0007669"/>
    <property type="project" value="TreeGrafter"/>
</dbReference>
<accession>A0A4R4ZXW4</accession>
<dbReference type="GO" id="GO:0071972">
    <property type="term" value="F:peptidoglycan L,D-transpeptidase activity"/>
    <property type="evidence" value="ECO:0007669"/>
    <property type="project" value="TreeGrafter"/>
</dbReference>
<feature type="domain" description="L,D-TPase catalytic" evidence="8">
    <location>
        <begin position="164"/>
        <end position="282"/>
    </location>
</feature>
<feature type="active site" description="Proton donor/acceptor" evidence="6">
    <location>
        <position position="243"/>
    </location>
</feature>
<dbReference type="SUPFAM" id="SSF141523">
    <property type="entry name" value="L,D-transpeptidase catalytic domain-like"/>
    <property type="match status" value="1"/>
</dbReference>
<evidence type="ECO:0000256" key="2">
    <source>
        <dbReference type="ARBA" id="ARBA00022679"/>
    </source>
</evidence>
<organism evidence="9 10">
    <name type="scientific">Actinomadura darangshiensis</name>
    <dbReference type="NCBI Taxonomy" id="705336"/>
    <lineage>
        <taxon>Bacteria</taxon>
        <taxon>Bacillati</taxon>
        <taxon>Actinomycetota</taxon>
        <taxon>Actinomycetes</taxon>
        <taxon>Streptosporangiales</taxon>
        <taxon>Thermomonosporaceae</taxon>
        <taxon>Actinomadura</taxon>
    </lineage>
</organism>
<dbReference type="GO" id="GO:0018104">
    <property type="term" value="P:peptidoglycan-protein cross-linking"/>
    <property type="evidence" value="ECO:0007669"/>
    <property type="project" value="TreeGrafter"/>
</dbReference>
<dbReference type="EMBL" id="SMKY01000386">
    <property type="protein sequence ID" value="TDD63855.1"/>
    <property type="molecule type" value="Genomic_DNA"/>
</dbReference>
<evidence type="ECO:0000256" key="5">
    <source>
        <dbReference type="ARBA" id="ARBA00023316"/>
    </source>
</evidence>
<dbReference type="InterPro" id="IPR050979">
    <property type="entry name" value="LD-transpeptidase"/>
</dbReference>
<dbReference type="PANTHER" id="PTHR30582">
    <property type="entry name" value="L,D-TRANSPEPTIDASE"/>
    <property type="match status" value="1"/>
</dbReference>
<dbReference type="InterPro" id="IPR005490">
    <property type="entry name" value="LD_TPept_cat_dom"/>
</dbReference>
<evidence type="ECO:0000256" key="3">
    <source>
        <dbReference type="ARBA" id="ARBA00022960"/>
    </source>
</evidence>